<proteinExistence type="predicted"/>
<organism evidence="1 2">
    <name type="scientific">Meloidogyne incognita</name>
    <name type="common">Southern root-knot nematode worm</name>
    <name type="synonym">Oxyuris incognita</name>
    <dbReference type="NCBI Taxonomy" id="6306"/>
    <lineage>
        <taxon>Eukaryota</taxon>
        <taxon>Metazoa</taxon>
        <taxon>Ecdysozoa</taxon>
        <taxon>Nematoda</taxon>
        <taxon>Chromadorea</taxon>
        <taxon>Rhabditida</taxon>
        <taxon>Tylenchina</taxon>
        <taxon>Tylenchomorpha</taxon>
        <taxon>Tylenchoidea</taxon>
        <taxon>Meloidogynidae</taxon>
        <taxon>Meloidogyninae</taxon>
        <taxon>Meloidogyne</taxon>
        <taxon>Meloidogyne incognita group</taxon>
    </lineage>
</organism>
<keyword evidence="1" id="KW-1185">Reference proteome</keyword>
<name>A0A914N4J1_MELIC</name>
<accession>A0A914N4J1</accession>
<dbReference type="WBParaSite" id="Minc3s03928g35159">
    <property type="protein sequence ID" value="Minc3s03928g35159"/>
    <property type="gene ID" value="Minc3s03928g35159"/>
</dbReference>
<sequence length="67" mass="7632">MLWLKNGRPSHSVGEVLTEQGDVFEFWRESSANSVVGLSHTFNAICSRTNMNVVHWVREMSLVQVRA</sequence>
<protein>
    <submittedName>
        <fullName evidence="2">Uncharacterized protein</fullName>
    </submittedName>
</protein>
<reference evidence="2" key="1">
    <citation type="submission" date="2022-11" db="UniProtKB">
        <authorList>
            <consortium name="WormBaseParasite"/>
        </authorList>
    </citation>
    <scope>IDENTIFICATION</scope>
</reference>
<evidence type="ECO:0000313" key="2">
    <source>
        <dbReference type="WBParaSite" id="Minc3s03928g35159"/>
    </source>
</evidence>
<evidence type="ECO:0000313" key="1">
    <source>
        <dbReference type="Proteomes" id="UP000887563"/>
    </source>
</evidence>
<dbReference type="Proteomes" id="UP000887563">
    <property type="component" value="Unplaced"/>
</dbReference>
<dbReference type="AlphaFoldDB" id="A0A914N4J1"/>